<sequence length="123" mass="14521">MNTDTRKLWKQRLELIPDPFCQVFASRVFQTRDVVQIVVIEQFVQRLEYGFYFAEITNPACMQIDRTTDIQRDPERMAVQPSTFVPLRHVGQAVGRFECKFFKYFHAIHSSSGHWIGARFYAL</sequence>
<evidence type="ECO:0000313" key="2">
    <source>
        <dbReference type="Proteomes" id="UP000025238"/>
    </source>
</evidence>
<dbReference type="EMBL" id="CP007509">
    <property type="protein sequence ID" value="AHY45108.1"/>
    <property type="molecule type" value="Genomic_DNA"/>
</dbReference>
<dbReference type="Proteomes" id="UP000025238">
    <property type="component" value="Chromosome"/>
</dbReference>
<accession>A0A023WYG8</accession>
<dbReference type="KEGG" id="pstu:UIB01_10405"/>
<gene>
    <name evidence="1" type="ORF">UIB01_10405</name>
</gene>
<name>A0A023WYG8_STUST</name>
<dbReference type="AlphaFoldDB" id="A0A023WYG8"/>
<organism evidence="1 2">
    <name type="scientific">Stutzerimonas stutzeri</name>
    <name type="common">Pseudomonas stutzeri</name>
    <dbReference type="NCBI Taxonomy" id="316"/>
    <lineage>
        <taxon>Bacteria</taxon>
        <taxon>Pseudomonadati</taxon>
        <taxon>Pseudomonadota</taxon>
        <taxon>Gammaproteobacteria</taxon>
        <taxon>Pseudomonadales</taxon>
        <taxon>Pseudomonadaceae</taxon>
        <taxon>Stutzerimonas</taxon>
    </lineage>
</organism>
<reference evidence="1 2" key="1">
    <citation type="submission" date="2014-03" db="EMBL/GenBank/DDBJ databases">
        <title>Complete genome sequence of Pseudomonas stutzeri 19SMN4.</title>
        <authorList>
            <person name="Brunet-Galmes I."/>
            <person name="Nogales B."/>
            <person name="Busquets A."/>
            <person name="Pena A."/>
            <person name="Gomila M."/>
            <person name="Garcia-Valdes E."/>
            <person name="Lalucat J."/>
            <person name="Bennasar A."/>
            <person name="Bosch R."/>
        </authorList>
    </citation>
    <scope>NUCLEOTIDE SEQUENCE [LARGE SCALE GENOMIC DNA]</scope>
    <source>
        <strain evidence="1 2">19SMN4</strain>
    </source>
</reference>
<evidence type="ECO:0000313" key="1">
    <source>
        <dbReference type="EMBL" id="AHY45108.1"/>
    </source>
</evidence>
<protein>
    <submittedName>
        <fullName evidence="1">Uncharacterized protein</fullName>
    </submittedName>
</protein>
<proteinExistence type="predicted"/>